<dbReference type="Proteomes" id="UP001206067">
    <property type="component" value="Unassembled WGS sequence"/>
</dbReference>
<organism evidence="2 3">
    <name type="scientific">Parerythrobacter lacustris</name>
    <dbReference type="NCBI Taxonomy" id="2969984"/>
    <lineage>
        <taxon>Bacteria</taxon>
        <taxon>Pseudomonadati</taxon>
        <taxon>Pseudomonadota</taxon>
        <taxon>Alphaproteobacteria</taxon>
        <taxon>Sphingomonadales</taxon>
        <taxon>Erythrobacteraceae</taxon>
        <taxon>Parerythrobacter</taxon>
    </lineage>
</organism>
<keyword evidence="3" id="KW-1185">Reference proteome</keyword>
<sequence length="141" mass="15258">MRFRVGFACALALAGTVASAQERLALSRAVYVENFGSGGSMRTVEAASRLKRGDRVILMIEWTGAEARKGTVVRSAIPRALAFQRGSSDALEVSVDGGRKWGRIGDLRIGDRLASPEEVTHVRLRVHGKTAGRMTYSAIVR</sequence>
<gene>
    <name evidence="2" type="ORF">NSO95_08755</name>
</gene>
<dbReference type="EMBL" id="JANKHH010000004">
    <property type="protein sequence ID" value="MCR2834032.1"/>
    <property type="molecule type" value="Genomic_DNA"/>
</dbReference>
<dbReference type="RefSeq" id="WP_257595812.1">
    <property type="nucleotide sequence ID" value="NZ_JANKHH010000004.1"/>
</dbReference>
<evidence type="ECO:0000256" key="1">
    <source>
        <dbReference type="SAM" id="SignalP"/>
    </source>
</evidence>
<evidence type="ECO:0000313" key="2">
    <source>
        <dbReference type="EMBL" id="MCR2834032.1"/>
    </source>
</evidence>
<reference evidence="2 3" key="1">
    <citation type="submission" date="2022-08" db="EMBL/GenBank/DDBJ databases">
        <title>Polyphasic taxonomy analysis of Qipengyuania sp.RS5-5.</title>
        <authorList>
            <person name="Xamxidin M."/>
            <person name="Wu M."/>
        </authorList>
    </citation>
    <scope>NUCLEOTIDE SEQUENCE [LARGE SCALE GENOMIC DNA]</scope>
    <source>
        <strain evidence="2 3">RS5-5</strain>
    </source>
</reference>
<proteinExistence type="predicted"/>
<comment type="caution">
    <text evidence="2">The sequence shown here is derived from an EMBL/GenBank/DDBJ whole genome shotgun (WGS) entry which is preliminary data.</text>
</comment>
<protein>
    <submittedName>
        <fullName evidence="2">Uncharacterized protein</fullName>
    </submittedName>
</protein>
<name>A0ABT1XUD5_9SPHN</name>
<keyword evidence="1" id="KW-0732">Signal</keyword>
<accession>A0ABT1XUD5</accession>
<feature type="signal peptide" evidence="1">
    <location>
        <begin position="1"/>
        <end position="20"/>
    </location>
</feature>
<evidence type="ECO:0000313" key="3">
    <source>
        <dbReference type="Proteomes" id="UP001206067"/>
    </source>
</evidence>
<feature type="chain" id="PRO_5047371812" evidence="1">
    <location>
        <begin position="21"/>
        <end position="141"/>
    </location>
</feature>